<dbReference type="AlphaFoldDB" id="B9D0N0"/>
<keyword evidence="2" id="KW-1185">Reference proteome</keyword>
<comment type="caution">
    <text evidence="1">The sequence shown here is derived from an EMBL/GenBank/DDBJ whole genome shotgun (WGS) entry which is preliminary data.</text>
</comment>
<protein>
    <submittedName>
        <fullName evidence="1">Uncharacterized protein</fullName>
    </submittedName>
</protein>
<proteinExistence type="predicted"/>
<reference evidence="1 2" key="1">
    <citation type="submission" date="2008-08" db="EMBL/GenBank/DDBJ databases">
        <authorList>
            <person name="Madupu R."/>
            <person name="Durkin A.S."/>
            <person name="Torralba M."/>
            <person name="Methe B."/>
            <person name="Sutton G.G."/>
            <person name="Strausberg R.L."/>
            <person name="Nelson K.E."/>
        </authorList>
    </citation>
    <scope>NUCLEOTIDE SEQUENCE [LARGE SCALE GENOMIC DNA]</scope>
    <source>
        <strain evidence="1 2">RM3267</strain>
    </source>
</reference>
<organism evidence="1 2">
    <name type="scientific">Campylobacter rectus RM3267</name>
    <dbReference type="NCBI Taxonomy" id="553218"/>
    <lineage>
        <taxon>Bacteria</taxon>
        <taxon>Pseudomonadati</taxon>
        <taxon>Campylobacterota</taxon>
        <taxon>Epsilonproteobacteria</taxon>
        <taxon>Campylobacterales</taxon>
        <taxon>Campylobacteraceae</taxon>
        <taxon>Campylobacter</taxon>
    </lineage>
</organism>
<dbReference type="EMBL" id="ACFU01000006">
    <property type="protein sequence ID" value="EEF14534.1"/>
    <property type="molecule type" value="Genomic_DNA"/>
</dbReference>
<evidence type="ECO:0000313" key="1">
    <source>
        <dbReference type="EMBL" id="EEF14534.1"/>
    </source>
</evidence>
<gene>
    <name evidence="1" type="ORF">CAMRE0001_1239</name>
</gene>
<name>B9D0N0_CAMRE</name>
<dbReference type="Proteomes" id="UP000003082">
    <property type="component" value="Unassembled WGS sequence"/>
</dbReference>
<accession>B9D0N0</accession>
<evidence type="ECO:0000313" key="2">
    <source>
        <dbReference type="Proteomes" id="UP000003082"/>
    </source>
</evidence>
<sequence length="67" mass="7236">MCRTFLNSAGLNLEIYFQVRGTLLDNKQSYLTTVKVSSMKEIKGAGSSFCIVARFVLATLKESAGGA</sequence>